<dbReference type="PANTHER" id="PTHR11054">
    <property type="entry name" value="6-PHOSPHOGLUCONOLACTONASE"/>
    <property type="match status" value="1"/>
</dbReference>
<evidence type="ECO:0000256" key="1">
    <source>
        <dbReference type="ARBA" id="ARBA00000832"/>
    </source>
</evidence>
<dbReference type="RefSeq" id="WP_011394337.1">
    <property type="nucleotide sequence ID" value="NC_007645.1"/>
</dbReference>
<dbReference type="HOGENOM" id="CLU_053947_2_1_6"/>
<dbReference type="eggNOG" id="COG0363">
    <property type="taxonomic scope" value="Bacteria"/>
</dbReference>
<keyword evidence="10" id="KW-1185">Reference proteome</keyword>
<dbReference type="InterPro" id="IPR005900">
    <property type="entry name" value="6-phosphogluconolactonase_DevB"/>
</dbReference>
<comment type="similarity">
    <text evidence="4 7">Belongs to the glucosamine/galactosamine-6-phosphate isomerase family. 6-phosphogluconolactonase subfamily.</text>
</comment>
<dbReference type="Pfam" id="PF01182">
    <property type="entry name" value="Glucosamine_iso"/>
    <property type="match status" value="1"/>
</dbReference>
<dbReference type="CDD" id="cd01400">
    <property type="entry name" value="6PGL"/>
    <property type="match status" value="1"/>
</dbReference>
<dbReference type="NCBIfam" id="TIGR01198">
    <property type="entry name" value="pgl"/>
    <property type="match status" value="1"/>
</dbReference>
<comment type="pathway">
    <text evidence="3 7">Carbohydrate degradation; pentose phosphate pathway; D-ribulose 5-phosphate from D-glucose 6-phosphate (oxidative stage): step 2/3.</text>
</comment>
<accession>Q2SQ14</accession>
<evidence type="ECO:0000313" key="9">
    <source>
        <dbReference type="EMBL" id="ABC27260.1"/>
    </source>
</evidence>
<dbReference type="KEGG" id="hch:HCH_00348"/>
<comment type="function">
    <text evidence="2 7">Hydrolysis of 6-phosphogluconolactone to 6-phosphogluconate.</text>
</comment>
<dbReference type="STRING" id="349521.HCH_00348"/>
<dbReference type="InterPro" id="IPR039104">
    <property type="entry name" value="6PGL"/>
</dbReference>
<dbReference type="PANTHER" id="PTHR11054:SF0">
    <property type="entry name" value="6-PHOSPHOGLUCONOLACTONASE"/>
    <property type="match status" value="1"/>
</dbReference>
<evidence type="ECO:0000256" key="3">
    <source>
        <dbReference type="ARBA" id="ARBA00004961"/>
    </source>
</evidence>
<dbReference type="InterPro" id="IPR006148">
    <property type="entry name" value="Glc/Gal-6P_isomerase"/>
</dbReference>
<evidence type="ECO:0000259" key="8">
    <source>
        <dbReference type="Pfam" id="PF01182"/>
    </source>
</evidence>
<evidence type="ECO:0000256" key="5">
    <source>
        <dbReference type="ARBA" id="ARBA00013198"/>
    </source>
</evidence>
<dbReference type="InterPro" id="IPR037171">
    <property type="entry name" value="NagB/RpiA_transferase-like"/>
</dbReference>
<feature type="domain" description="Glucosamine/galactosamine-6-phosphate isomerase" evidence="8">
    <location>
        <begin position="17"/>
        <end position="226"/>
    </location>
</feature>
<organism evidence="9 10">
    <name type="scientific">Hahella chejuensis (strain KCTC 2396)</name>
    <dbReference type="NCBI Taxonomy" id="349521"/>
    <lineage>
        <taxon>Bacteria</taxon>
        <taxon>Pseudomonadati</taxon>
        <taxon>Pseudomonadota</taxon>
        <taxon>Gammaproteobacteria</taxon>
        <taxon>Oceanospirillales</taxon>
        <taxon>Hahellaceae</taxon>
        <taxon>Hahella</taxon>
    </lineage>
</organism>
<dbReference type="AlphaFoldDB" id="Q2SQ14"/>
<dbReference type="SUPFAM" id="SSF100950">
    <property type="entry name" value="NagB/RpiA/CoA transferase-like"/>
    <property type="match status" value="1"/>
</dbReference>
<protein>
    <recommendedName>
        <fullName evidence="6 7">6-phosphogluconolactonase</fullName>
        <shortName evidence="7">6PGL</shortName>
        <ecNumber evidence="5 7">3.1.1.31</ecNumber>
    </recommendedName>
</protein>
<evidence type="ECO:0000256" key="4">
    <source>
        <dbReference type="ARBA" id="ARBA00010662"/>
    </source>
</evidence>
<evidence type="ECO:0000256" key="7">
    <source>
        <dbReference type="RuleBase" id="RU365095"/>
    </source>
</evidence>
<dbReference type="UniPathway" id="UPA00115">
    <property type="reaction ID" value="UER00409"/>
</dbReference>
<keyword evidence="7 9" id="KW-0378">Hydrolase</keyword>
<dbReference type="GO" id="GO:0006098">
    <property type="term" value="P:pentose-phosphate shunt"/>
    <property type="evidence" value="ECO:0007669"/>
    <property type="project" value="UniProtKB-UniPathway"/>
</dbReference>
<evidence type="ECO:0000256" key="6">
    <source>
        <dbReference type="ARBA" id="ARBA00020337"/>
    </source>
</evidence>
<name>Q2SQ14_HAHCH</name>
<proteinExistence type="inferred from homology"/>
<dbReference type="Gene3D" id="3.40.50.1360">
    <property type="match status" value="1"/>
</dbReference>
<dbReference type="EMBL" id="CP000155">
    <property type="protein sequence ID" value="ABC27260.1"/>
    <property type="molecule type" value="Genomic_DNA"/>
</dbReference>
<evidence type="ECO:0000256" key="2">
    <source>
        <dbReference type="ARBA" id="ARBA00002681"/>
    </source>
</evidence>
<dbReference type="OrthoDB" id="9810967at2"/>
<dbReference type="Proteomes" id="UP000000238">
    <property type="component" value="Chromosome"/>
</dbReference>
<comment type="catalytic activity">
    <reaction evidence="1 7">
        <text>6-phospho-D-glucono-1,5-lactone + H2O = 6-phospho-D-gluconate + H(+)</text>
        <dbReference type="Rhea" id="RHEA:12556"/>
        <dbReference type="ChEBI" id="CHEBI:15377"/>
        <dbReference type="ChEBI" id="CHEBI:15378"/>
        <dbReference type="ChEBI" id="CHEBI:57955"/>
        <dbReference type="ChEBI" id="CHEBI:58759"/>
        <dbReference type="EC" id="3.1.1.31"/>
    </reaction>
</comment>
<dbReference type="GO" id="GO:0005975">
    <property type="term" value="P:carbohydrate metabolic process"/>
    <property type="evidence" value="ECO:0007669"/>
    <property type="project" value="UniProtKB-UniRule"/>
</dbReference>
<reference evidence="9 10" key="1">
    <citation type="journal article" date="2005" name="Nucleic Acids Res.">
        <title>Genomic blueprint of Hahella chejuensis, a marine microbe producing an algicidal agent.</title>
        <authorList>
            <person name="Jeong H."/>
            <person name="Yim J.H."/>
            <person name="Lee C."/>
            <person name="Choi S.-H."/>
            <person name="Park Y.K."/>
            <person name="Yoon S.H."/>
            <person name="Hur C.-G."/>
            <person name="Kang H.-Y."/>
            <person name="Kim D."/>
            <person name="Lee H.H."/>
            <person name="Park K.H."/>
            <person name="Park S.-H."/>
            <person name="Park H.-S."/>
            <person name="Lee H.K."/>
            <person name="Oh T.K."/>
            <person name="Kim J.F."/>
        </authorList>
    </citation>
    <scope>NUCLEOTIDE SEQUENCE [LARGE SCALE GENOMIC DNA]</scope>
    <source>
        <strain evidence="9 10">KCTC 2396</strain>
    </source>
</reference>
<evidence type="ECO:0000313" key="10">
    <source>
        <dbReference type="Proteomes" id="UP000000238"/>
    </source>
</evidence>
<dbReference type="EC" id="3.1.1.31" evidence="5 7"/>
<dbReference type="GO" id="GO:0017057">
    <property type="term" value="F:6-phosphogluconolactonase activity"/>
    <property type="evidence" value="ECO:0007669"/>
    <property type="project" value="UniProtKB-UniRule"/>
</dbReference>
<sequence>MLELSWPQGVTLQVEEERAALAHKLALQTAEWLRAALQEKERALLVISGGRTPVAFFKSLAQQELSWSKVDITLADERWVDETHDDSNAALVKEFLIQGPAAEANFLPLKNSAATPEEGCEQLEARLAELSWPIDVLILGMGADGHTASLFPGAKELAHGLDTTDKCAPMHPVTALHPRMTLSYNALAAARHQALHITGEDKLTTLNKVLAKLDAVAEMPVRGFIRPGLNVFWSP</sequence>
<gene>
    <name evidence="7" type="primary">pgl</name>
    <name evidence="9" type="ordered locus">HCH_00348</name>
</gene>